<evidence type="ECO:0000256" key="4">
    <source>
        <dbReference type="ARBA" id="ARBA00022670"/>
    </source>
</evidence>
<dbReference type="FunFam" id="1.20.58.760:FF:000001">
    <property type="entry name" value="ATP-dependent zinc metalloprotease FtsH"/>
    <property type="match status" value="1"/>
</dbReference>
<dbReference type="GO" id="GO:0006508">
    <property type="term" value="P:proteolysis"/>
    <property type="evidence" value="ECO:0007669"/>
    <property type="project" value="UniProtKB-KW"/>
</dbReference>
<evidence type="ECO:0000313" key="20">
    <source>
        <dbReference type="Proteomes" id="UP000288892"/>
    </source>
</evidence>
<evidence type="ECO:0000256" key="8">
    <source>
        <dbReference type="ARBA" id="ARBA00022801"/>
    </source>
</evidence>
<keyword evidence="10 15" id="KW-0067">ATP-binding</keyword>
<dbReference type="Gene3D" id="1.20.58.760">
    <property type="entry name" value="Peptidase M41"/>
    <property type="match status" value="1"/>
</dbReference>
<evidence type="ECO:0000259" key="18">
    <source>
        <dbReference type="SMART" id="SM00382"/>
    </source>
</evidence>
<gene>
    <name evidence="15" type="primary">ftsH</name>
    <name evidence="19" type="ORF">VU01_12321</name>
</gene>
<dbReference type="Proteomes" id="UP000288892">
    <property type="component" value="Unassembled WGS sequence"/>
</dbReference>
<dbReference type="NCBIfam" id="TIGR01241">
    <property type="entry name" value="FtsH_fam"/>
    <property type="match status" value="1"/>
</dbReference>
<dbReference type="HAMAP" id="MF_01458">
    <property type="entry name" value="FtsH"/>
    <property type="match status" value="1"/>
</dbReference>
<dbReference type="InterPro" id="IPR041569">
    <property type="entry name" value="AAA_lid_3"/>
</dbReference>
<dbReference type="Pfam" id="PF17862">
    <property type="entry name" value="AAA_lid_3"/>
    <property type="match status" value="1"/>
</dbReference>
<dbReference type="Gene3D" id="1.10.8.60">
    <property type="match status" value="1"/>
</dbReference>
<sequence length="643" mass="70283">MNLETFQAVITNSSRNIGMNTYKNLSMWLVIGLTAILLVNLFNQKTESRLPMTYSQFWTSVETGAIRKVTIQGGKVLGFSADGQPFAAVTPNDTELIPMLRKSGVDISVKEPEQESLWMSIFISWFPMLLLIGVWVFFMRQMQMGGGGKGGALGFGRTRAKLQEEGDVKITFKDVAGIDEAKHELEEIVEFLKDPEKFTTLGGRIPKGVLLAGSPGTGKTLLARAIAGEAEVPFFTISGSDFVEMFVGVGASRVRDLFTQGMKNAPCIIFIDEIDAVGRHRGAGLGGGHDEREQTLNQLLVEMDGFNANDGVIIIAATNRPDVLDPALLRPGRFDRQVIVPVPDIKGRQLILEIYGNKTKMAKDVDMAVIARGTPGFSGADLENLVNEAALIAARQGAKEITLEFLEIAKDKIIMGAERKSMIIPEKEKKITAYHEAGHAIVARLLPGTDPIHKVTIIPRGRALGLTMQLPINEKYTHSKTFLLNNIAILYGGWVAEKVIFGEITTGAGNDIERASELARKMVCEWGMSDELGPLAYGKKEEQIFLGREITQHRDYSEDTARKIDEVVKNIILDATAATTILLEENIEILKAVADELLDKETITLEDIDRIMKELKDEAEAAGTAAAGEGPEQEGAKATAEKA</sequence>
<dbReference type="InterPro" id="IPR003593">
    <property type="entry name" value="AAA+_ATPase"/>
</dbReference>
<dbReference type="InterPro" id="IPR005936">
    <property type="entry name" value="FtsH"/>
</dbReference>
<comment type="subcellular location">
    <subcellularLocation>
        <location evidence="15">Cell membrane</location>
        <topology evidence="15">Multi-pass membrane protein</topology>
        <orientation evidence="15">Cytoplasmic side</orientation>
    </subcellularLocation>
    <subcellularLocation>
        <location evidence="1">Membrane</location>
    </subcellularLocation>
</comment>
<dbReference type="InterPro" id="IPR027417">
    <property type="entry name" value="P-loop_NTPase"/>
</dbReference>
<dbReference type="SUPFAM" id="SSF140990">
    <property type="entry name" value="FtsH protease domain-like"/>
    <property type="match status" value="1"/>
</dbReference>
<evidence type="ECO:0000256" key="11">
    <source>
        <dbReference type="ARBA" id="ARBA00022989"/>
    </source>
</evidence>
<evidence type="ECO:0000256" key="9">
    <source>
        <dbReference type="ARBA" id="ARBA00022833"/>
    </source>
</evidence>
<comment type="similarity">
    <text evidence="2 15">In the C-terminal section; belongs to the peptidase M41 family.</text>
</comment>
<comment type="function">
    <text evidence="15">Acts as a processive, ATP-dependent zinc metallopeptidase for both cytoplasmic and membrane proteins. Plays a role in the quality control of integral membrane proteins.</text>
</comment>
<organism evidence="19 20">
    <name type="scientific">Candidatus Electrothrix marina</name>
    <dbReference type="NCBI Taxonomy" id="1859130"/>
    <lineage>
        <taxon>Bacteria</taxon>
        <taxon>Pseudomonadati</taxon>
        <taxon>Thermodesulfobacteriota</taxon>
        <taxon>Desulfobulbia</taxon>
        <taxon>Desulfobulbales</taxon>
        <taxon>Desulfobulbaceae</taxon>
        <taxon>Candidatus Electrothrix</taxon>
    </lineage>
</organism>
<reference evidence="19 20" key="1">
    <citation type="submission" date="2017-01" db="EMBL/GenBank/DDBJ databases">
        <title>The cable genome- insights into the physiology and evolution of filamentous bacteria capable of sulfide oxidation via long distance electron transfer.</title>
        <authorList>
            <person name="Schreiber L."/>
            <person name="Bjerg J.T."/>
            <person name="Boggild A."/>
            <person name="Van De Vossenberg J."/>
            <person name="Meysman F."/>
            <person name="Nielsen L.P."/>
            <person name="Schramm A."/>
            <person name="Kjeldsen K.U."/>
        </authorList>
    </citation>
    <scope>NUCLEOTIDE SEQUENCE [LARGE SCALE GENOMIC DNA]</scope>
    <source>
        <strain evidence="19">A5</strain>
    </source>
</reference>
<dbReference type="SMART" id="SM00382">
    <property type="entry name" value="AAA"/>
    <property type="match status" value="1"/>
</dbReference>
<evidence type="ECO:0000313" key="19">
    <source>
        <dbReference type="EMBL" id="RWX51002.1"/>
    </source>
</evidence>
<keyword evidence="20" id="KW-1185">Reference proteome</keyword>
<comment type="similarity">
    <text evidence="14 15">In the central section; belongs to the AAA ATPase family.</text>
</comment>
<dbReference type="GO" id="GO:0004176">
    <property type="term" value="F:ATP-dependent peptidase activity"/>
    <property type="evidence" value="ECO:0007669"/>
    <property type="project" value="InterPro"/>
</dbReference>
<proteinExistence type="inferred from homology"/>
<dbReference type="FunFam" id="1.10.8.60:FF:000001">
    <property type="entry name" value="ATP-dependent zinc metalloprotease FtsH"/>
    <property type="match status" value="1"/>
</dbReference>
<evidence type="ECO:0000256" key="15">
    <source>
        <dbReference type="HAMAP-Rule" id="MF_01458"/>
    </source>
</evidence>
<keyword evidence="5 15" id="KW-0812">Transmembrane</keyword>
<evidence type="ECO:0000256" key="17">
    <source>
        <dbReference type="SAM" id="MobiDB-lite"/>
    </source>
</evidence>
<dbReference type="PROSITE" id="PS00674">
    <property type="entry name" value="AAA"/>
    <property type="match status" value="1"/>
</dbReference>
<comment type="similarity">
    <text evidence="16">Belongs to the AAA ATPase family.</text>
</comment>
<feature type="compositionally biased region" description="Low complexity" evidence="17">
    <location>
        <begin position="621"/>
        <end position="630"/>
    </location>
</feature>
<evidence type="ECO:0000256" key="6">
    <source>
        <dbReference type="ARBA" id="ARBA00022723"/>
    </source>
</evidence>
<dbReference type="CDD" id="cd19501">
    <property type="entry name" value="RecA-like_FtsH"/>
    <property type="match status" value="1"/>
</dbReference>
<keyword evidence="13 15" id="KW-0472">Membrane</keyword>
<feature type="transmembrane region" description="Helical" evidence="15">
    <location>
        <begin position="117"/>
        <end position="138"/>
    </location>
</feature>
<keyword evidence="3 15" id="KW-1003">Cell membrane</keyword>
<evidence type="ECO:0000256" key="14">
    <source>
        <dbReference type="ARBA" id="ARBA00061570"/>
    </source>
</evidence>
<dbReference type="InterPro" id="IPR037219">
    <property type="entry name" value="Peptidase_M41-like"/>
</dbReference>
<feature type="binding site" evidence="15">
    <location>
        <position position="511"/>
    </location>
    <ligand>
        <name>Zn(2+)</name>
        <dbReference type="ChEBI" id="CHEBI:29105"/>
        <note>catalytic</note>
    </ligand>
</feature>
<dbReference type="Pfam" id="PF01434">
    <property type="entry name" value="Peptidase_M41"/>
    <property type="match status" value="1"/>
</dbReference>
<evidence type="ECO:0000256" key="3">
    <source>
        <dbReference type="ARBA" id="ARBA00022475"/>
    </source>
</evidence>
<feature type="binding site" evidence="15">
    <location>
        <position position="439"/>
    </location>
    <ligand>
        <name>Zn(2+)</name>
        <dbReference type="ChEBI" id="CHEBI:29105"/>
        <note>catalytic</note>
    </ligand>
</feature>
<dbReference type="Gene3D" id="3.30.720.210">
    <property type="match status" value="1"/>
</dbReference>
<dbReference type="GO" id="GO:0005524">
    <property type="term" value="F:ATP binding"/>
    <property type="evidence" value="ECO:0007669"/>
    <property type="project" value="UniProtKB-UniRule"/>
</dbReference>
<keyword evidence="9 15" id="KW-0862">Zinc</keyword>
<dbReference type="EMBL" id="MTKS01000232">
    <property type="protein sequence ID" value="RWX51002.1"/>
    <property type="molecule type" value="Genomic_DNA"/>
</dbReference>
<dbReference type="GO" id="GO:0008270">
    <property type="term" value="F:zinc ion binding"/>
    <property type="evidence" value="ECO:0007669"/>
    <property type="project" value="UniProtKB-UniRule"/>
</dbReference>
<keyword evidence="6 15" id="KW-0479">Metal-binding</keyword>
<dbReference type="Pfam" id="PF06480">
    <property type="entry name" value="FtsH_ext"/>
    <property type="match status" value="1"/>
</dbReference>
<comment type="subunit">
    <text evidence="15">Homohexamer.</text>
</comment>
<comment type="cofactor">
    <cofactor evidence="15">
        <name>Zn(2+)</name>
        <dbReference type="ChEBI" id="CHEBI:29105"/>
    </cofactor>
    <text evidence="15">Binds 1 zinc ion per subunit.</text>
</comment>
<dbReference type="InterPro" id="IPR011546">
    <property type="entry name" value="Pept_M41_FtsH_extracell"/>
</dbReference>
<evidence type="ECO:0000256" key="7">
    <source>
        <dbReference type="ARBA" id="ARBA00022741"/>
    </source>
</evidence>
<protein>
    <recommendedName>
        <fullName evidence="15">ATP-dependent zinc metalloprotease FtsH</fullName>
        <ecNumber evidence="15">3.4.24.-</ecNumber>
    </recommendedName>
</protein>
<dbReference type="Gene3D" id="3.40.50.300">
    <property type="entry name" value="P-loop containing nucleotide triphosphate hydrolases"/>
    <property type="match status" value="1"/>
</dbReference>
<feature type="domain" description="AAA+ ATPase" evidence="18">
    <location>
        <begin position="205"/>
        <end position="344"/>
    </location>
</feature>
<keyword evidence="8 15" id="KW-0378">Hydrolase</keyword>
<evidence type="ECO:0000256" key="10">
    <source>
        <dbReference type="ARBA" id="ARBA00022840"/>
    </source>
</evidence>
<accession>A0A444JD46</accession>
<name>A0A444JD46_9BACT</name>
<evidence type="ECO:0000256" key="1">
    <source>
        <dbReference type="ARBA" id="ARBA00004370"/>
    </source>
</evidence>
<dbReference type="GO" id="GO:0004222">
    <property type="term" value="F:metalloendopeptidase activity"/>
    <property type="evidence" value="ECO:0007669"/>
    <property type="project" value="InterPro"/>
</dbReference>
<dbReference type="PANTHER" id="PTHR23076">
    <property type="entry name" value="METALLOPROTEASE M41 FTSH"/>
    <property type="match status" value="1"/>
</dbReference>
<evidence type="ECO:0000256" key="5">
    <source>
        <dbReference type="ARBA" id="ARBA00022692"/>
    </source>
</evidence>
<dbReference type="EC" id="3.4.24.-" evidence="15"/>
<dbReference type="InterPro" id="IPR003959">
    <property type="entry name" value="ATPase_AAA_core"/>
</dbReference>
<dbReference type="FunFam" id="3.40.50.300:FF:000001">
    <property type="entry name" value="ATP-dependent zinc metalloprotease FtsH"/>
    <property type="match status" value="1"/>
</dbReference>
<feature type="binding site" evidence="15">
    <location>
        <begin position="213"/>
        <end position="220"/>
    </location>
    <ligand>
        <name>ATP</name>
        <dbReference type="ChEBI" id="CHEBI:30616"/>
    </ligand>
</feature>
<feature type="transmembrane region" description="Helical" evidence="15">
    <location>
        <begin position="25"/>
        <end position="42"/>
    </location>
</feature>
<dbReference type="GO" id="GO:0030163">
    <property type="term" value="P:protein catabolic process"/>
    <property type="evidence" value="ECO:0007669"/>
    <property type="project" value="UniProtKB-UniRule"/>
</dbReference>
<evidence type="ECO:0000256" key="2">
    <source>
        <dbReference type="ARBA" id="ARBA00010044"/>
    </source>
</evidence>
<dbReference type="SUPFAM" id="SSF52540">
    <property type="entry name" value="P-loop containing nucleoside triphosphate hydrolases"/>
    <property type="match status" value="1"/>
</dbReference>
<feature type="active site" evidence="15">
    <location>
        <position position="436"/>
    </location>
</feature>
<dbReference type="GO" id="GO:0016887">
    <property type="term" value="F:ATP hydrolysis activity"/>
    <property type="evidence" value="ECO:0007669"/>
    <property type="project" value="UniProtKB-UniRule"/>
</dbReference>
<keyword evidence="11 15" id="KW-1133">Transmembrane helix</keyword>
<feature type="binding site" evidence="15">
    <location>
        <position position="435"/>
    </location>
    <ligand>
        <name>Zn(2+)</name>
        <dbReference type="ChEBI" id="CHEBI:29105"/>
        <note>catalytic</note>
    </ligand>
</feature>
<dbReference type="GO" id="GO:0005886">
    <property type="term" value="C:plasma membrane"/>
    <property type="evidence" value="ECO:0007669"/>
    <property type="project" value="UniProtKB-SubCell"/>
</dbReference>
<keyword evidence="4 15" id="KW-0645">Protease</keyword>
<keyword evidence="12 15" id="KW-0482">Metalloprotease</keyword>
<dbReference type="AlphaFoldDB" id="A0A444JD46"/>
<evidence type="ECO:0000256" key="13">
    <source>
        <dbReference type="ARBA" id="ARBA00023136"/>
    </source>
</evidence>
<evidence type="ECO:0000256" key="16">
    <source>
        <dbReference type="RuleBase" id="RU003651"/>
    </source>
</evidence>
<dbReference type="Pfam" id="PF00004">
    <property type="entry name" value="AAA"/>
    <property type="match status" value="1"/>
</dbReference>
<dbReference type="InterPro" id="IPR003960">
    <property type="entry name" value="ATPase_AAA_CS"/>
</dbReference>
<dbReference type="PANTHER" id="PTHR23076:SF97">
    <property type="entry name" value="ATP-DEPENDENT ZINC METALLOPROTEASE YME1L1"/>
    <property type="match status" value="1"/>
</dbReference>
<keyword evidence="7 15" id="KW-0547">Nucleotide-binding</keyword>
<comment type="caution">
    <text evidence="19">The sequence shown here is derived from an EMBL/GenBank/DDBJ whole genome shotgun (WGS) entry which is preliminary data.</text>
</comment>
<feature type="region of interest" description="Disordered" evidence="17">
    <location>
        <begin position="619"/>
        <end position="643"/>
    </location>
</feature>
<dbReference type="InterPro" id="IPR000642">
    <property type="entry name" value="Peptidase_M41"/>
</dbReference>
<evidence type="ECO:0000256" key="12">
    <source>
        <dbReference type="ARBA" id="ARBA00023049"/>
    </source>
</evidence>